<evidence type="ECO:0000313" key="3">
    <source>
        <dbReference type="RefSeq" id="XP_033529506.1"/>
    </source>
</evidence>
<protein>
    <submittedName>
        <fullName evidence="1 3">Uncharacterized protein</fullName>
    </submittedName>
</protein>
<proteinExistence type="predicted"/>
<accession>A0A6G1FPW6</accession>
<sequence length="107" mass="12431">MGISTLLSYSLVKQDETKRYFSMHVLVHSWARNHISHSRRPCQLDAVKALLLSSISWRFLTEDYAFRRQLLPHVRVVQSHSPTKEQISLENIDDSSNFALAFYESGH</sequence>
<keyword evidence="2" id="KW-1185">Reference proteome</keyword>
<dbReference type="OrthoDB" id="5086500at2759"/>
<reference evidence="3" key="2">
    <citation type="submission" date="2020-04" db="EMBL/GenBank/DDBJ databases">
        <authorList>
            <consortium name="NCBI Genome Project"/>
        </authorList>
    </citation>
    <scope>NUCLEOTIDE SEQUENCE</scope>
    <source>
        <strain evidence="3">CBS 781.70</strain>
    </source>
</reference>
<name>A0A6G1FPW6_9PEZI</name>
<dbReference type="AlphaFoldDB" id="A0A6G1FPW6"/>
<organism evidence="1">
    <name type="scientific">Eremomyces bilateralis CBS 781.70</name>
    <dbReference type="NCBI Taxonomy" id="1392243"/>
    <lineage>
        <taxon>Eukaryota</taxon>
        <taxon>Fungi</taxon>
        <taxon>Dikarya</taxon>
        <taxon>Ascomycota</taxon>
        <taxon>Pezizomycotina</taxon>
        <taxon>Dothideomycetes</taxon>
        <taxon>Dothideomycetes incertae sedis</taxon>
        <taxon>Eremomycetales</taxon>
        <taxon>Eremomycetaceae</taxon>
        <taxon>Eremomyces</taxon>
    </lineage>
</organism>
<dbReference type="RefSeq" id="XP_033529506.1">
    <property type="nucleotide sequence ID" value="XM_033674957.1"/>
</dbReference>
<reference evidence="1 3" key="1">
    <citation type="submission" date="2020-01" db="EMBL/GenBank/DDBJ databases">
        <authorList>
            <consortium name="DOE Joint Genome Institute"/>
            <person name="Haridas S."/>
            <person name="Albert R."/>
            <person name="Binder M."/>
            <person name="Bloem J."/>
            <person name="Labutti K."/>
            <person name="Salamov A."/>
            <person name="Andreopoulos B."/>
            <person name="Baker S.E."/>
            <person name="Barry K."/>
            <person name="Bills G."/>
            <person name="Bluhm B.H."/>
            <person name="Cannon C."/>
            <person name="Castanera R."/>
            <person name="Culley D.E."/>
            <person name="Daum C."/>
            <person name="Ezra D."/>
            <person name="Gonzalez J.B."/>
            <person name="Henrissat B."/>
            <person name="Kuo A."/>
            <person name="Liang C."/>
            <person name="Lipzen A."/>
            <person name="Lutzoni F."/>
            <person name="Magnuson J."/>
            <person name="Mondo S."/>
            <person name="Nolan M."/>
            <person name="Ohm R."/>
            <person name="Pangilinan J."/>
            <person name="Park H.-J."/>
            <person name="Ramirez L."/>
            <person name="Alfaro M."/>
            <person name="Sun H."/>
            <person name="Tritt A."/>
            <person name="Yoshinaga Y."/>
            <person name="Zwiers L.-H."/>
            <person name="Turgeon B.G."/>
            <person name="Goodwin S.B."/>
            <person name="Spatafora J.W."/>
            <person name="Crous P.W."/>
            <person name="Grigoriev I.V."/>
        </authorList>
    </citation>
    <scope>NUCLEOTIDE SEQUENCE</scope>
    <source>
        <strain evidence="1 3">CBS 781.70</strain>
    </source>
</reference>
<reference evidence="3" key="3">
    <citation type="submission" date="2025-04" db="UniProtKB">
        <authorList>
            <consortium name="RefSeq"/>
        </authorList>
    </citation>
    <scope>IDENTIFICATION</scope>
    <source>
        <strain evidence="3">CBS 781.70</strain>
    </source>
</reference>
<evidence type="ECO:0000313" key="2">
    <source>
        <dbReference type="Proteomes" id="UP000504638"/>
    </source>
</evidence>
<dbReference type="GeneID" id="54415527"/>
<evidence type="ECO:0000313" key="1">
    <source>
        <dbReference type="EMBL" id="KAF1807875.1"/>
    </source>
</evidence>
<dbReference type="EMBL" id="ML975206">
    <property type="protein sequence ID" value="KAF1807875.1"/>
    <property type="molecule type" value="Genomic_DNA"/>
</dbReference>
<gene>
    <name evidence="1 3" type="ORF">P152DRAFT_285175</name>
</gene>
<dbReference type="Proteomes" id="UP000504638">
    <property type="component" value="Unplaced"/>
</dbReference>